<evidence type="ECO:0000313" key="1">
    <source>
        <dbReference type="EMBL" id="AWL70165.1"/>
    </source>
</evidence>
<reference evidence="2" key="4">
    <citation type="submission" date="2018-06" db="EMBL/GenBank/DDBJ databases">
        <authorList>
            <person name="Martins R.C."/>
            <person name="Perdigao-Neto L.V."/>
            <person name="Costa S.F."/>
            <person name="Levin A.S.S."/>
        </authorList>
    </citation>
    <scope>NUCLEOTIDE SEQUENCE</scope>
    <source>
        <strain evidence="2">1283</strain>
    </source>
</reference>
<gene>
    <name evidence="1" type="ORF">DKC05_22190</name>
    <name evidence="2" type="ORF">DMW51_24360</name>
</gene>
<accession>A0AB33FY59</accession>
<dbReference type="Proteomes" id="UP000245399">
    <property type="component" value="Chromosome"/>
</dbReference>
<organism evidence="1 3">
    <name type="scientific">Serratia marcescens</name>
    <dbReference type="NCBI Taxonomy" id="615"/>
    <lineage>
        <taxon>Bacteria</taxon>
        <taxon>Pseudomonadati</taxon>
        <taxon>Pseudomonadota</taxon>
        <taxon>Gammaproteobacteria</taxon>
        <taxon>Enterobacterales</taxon>
        <taxon>Yersiniaceae</taxon>
        <taxon>Serratia</taxon>
    </lineage>
</organism>
<evidence type="ECO:0000313" key="2">
    <source>
        <dbReference type="EMBL" id="PYA56638.1"/>
    </source>
</evidence>
<protein>
    <recommendedName>
        <fullName evidence="5">FAD dependent oxidoreductase domain-containing protein</fullName>
    </recommendedName>
</protein>
<evidence type="ECO:0000313" key="4">
    <source>
        <dbReference type="Proteomes" id="UP000247823"/>
    </source>
</evidence>
<reference evidence="2 4" key="2">
    <citation type="submission" date="2018-06" db="EMBL/GenBank/DDBJ databases">
        <title>Serratia marcescens genome sequencing and assembly.</title>
        <authorList>
            <person name="Martins R.C.R."/>
            <person name="Perdigao-Neto L.V."/>
            <person name="Costa S.F."/>
            <person name="Levin A.S.S."/>
        </authorList>
    </citation>
    <scope>NUCLEOTIDE SEQUENCE [LARGE SCALE GENOMIC DNA]</scope>
    <source>
        <strain evidence="2 4">1283</strain>
    </source>
</reference>
<dbReference type="PROSITE" id="PS51257">
    <property type="entry name" value="PROKAR_LIPOPROTEIN"/>
    <property type="match status" value="1"/>
</dbReference>
<proteinExistence type="predicted"/>
<dbReference type="AlphaFoldDB" id="A0AB33FY59"/>
<evidence type="ECO:0008006" key="5">
    <source>
        <dbReference type="Google" id="ProtNLM"/>
    </source>
</evidence>
<reference evidence="1 3" key="1">
    <citation type="submission" date="2018-05" db="EMBL/GenBank/DDBJ databases">
        <title>Klebsiella quasipneumonaiae provides a window into carbapenemase gene transfer, plasmid rearrangements and nosocomial acquisition from the hospital environment.</title>
        <authorList>
            <person name="Mathers A.J."/>
            <person name="Vegesana K."/>
            <person name="Stoesser N."/>
            <person name="Crook D."/>
            <person name="Vaughan A."/>
            <person name="Barry K."/>
            <person name="Parikh H."/>
            <person name="Sebra R."/>
            <person name="Kotay S."/>
            <person name="Walker A.S."/>
            <person name="Sheppard A.E."/>
        </authorList>
    </citation>
    <scope>NUCLEOTIDE SEQUENCE [LARGE SCALE GENOMIC DNA]</scope>
    <source>
        <strain evidence="1 3">CAV1761</strain>
    </source>
</reference>
<dbReference type="SUPFAM" id="SSF51971">
    <property type="entry name" value="Nucleotide-binding domain"/>
    <property type="match status" value="1"/>
</dbReference>
<dbReference type="Proteomes" id="UP000247823">
    <property type="component" value="Unassembled WGS sequence"/>
</dbReference>
<keyword evidence="4" id="KW-1185">Reference proteome</keyword>
<sequence length="358" mass="40747">MRLSMKKNKNIAIVGGGGVTAAMTALACARKGISVDFFLDDRDYDDFKTSFGNHCLWRRIHENNQRLSRLCTQSQWMWEKFILSSSGEFGRKEKMVRIVERSEIPHLARLYEQHDLPYEVKNGGDDESINFPSFLNGKNKSVFVSYDSILLNTAEIFSYFQDELAFFTSVNVFRNKNIGDLNSIESGVIFFDENKRMYDTVIKFTNGYNINEIVSPFEVCPAVNRVFRDYYLSHSVGNLLSPMMITEREFNLWIVPSVDGKIVRVGGDIHVPQSAEFLTRSLDIGAYIDRRKLDIISDSLFTIISSFSYVEGTLAVVPCWTASEDNKKIVVVESVDSYYNASPIISEEITAFLTDSSN</sequence>
<dbReference type="EMBL" id="CP029449">
    <property type="protein sequence ID" value="AWL70165.1"/>
    <property type="molecule type" value="Genomic_DNA"/>
</dbReference>
<name>A0AB33FY59_SERMA</name>
<evidence type="ECO:0000313" key="3">
    <source>
        <dbReference type="Proteomes" id="UP000245399"/>
    </source>
</evidence>
<reference evidence="4" key="3">
    <citation type="submission" date="2018-06" db="EMBL/GenBank/DDBJ databases">
        <title>Serratia marcescens genome sequencing and assembly.</title>
        <authorList>
            <person name="Martins R.C."/>
            <person name="Perdigao-Neto L.V."/>
            <person name="Costa S.F."/>
            <person name="Levin A.S.S."/>
        </authorList>
    </citation>
    <scope>NUCLEOTIDE SEQUENCE [LARGE SCALE GENOMIC DNA]</scope>
    <source>
        <strain evidence="4">1283</strain>
    </source>
</reference>
<dbReference type="EMBL" id="QJQB01000547">
    <property type="protein sequence ID" value="PYA56638.1"/>
    <property type="molecule type" value="Genomic_DNA"/>
</dbReference>